<evidence type="ECO:0000259" key="5">
    <source>
        <dbReference type="Pfam" id="PF08386"/>
    </source>
</evidence>
<dbReference type="InterPro" id="IPR051601">
    <property type="entry name" value="Serine_prot/Carboxylest_S33"/>
</dbReference>
<feature type="domain" description="AB hydrolase-1" evidence="4">
    <location>
        <begin position="109"/>
        <end position="270"/>
    </location>
</feature>
<dbReference type="Gene3D" id="3.40.50.1820">
    <property type="entry name" value="alpha/beta hydrolase"/>
    <property type="match status" value="1"/>
</dbReference>
<name>A0A2W5M505_9GAMM</name>
<comment type="caution">
    <text evidence="6">The sequence shown here is derived from an EMBL/GenBank/DDBJ whole genome shotgun (WGS) entry which is preliminary data.</text>
</comment>
<dbReference type="AlphaFoldDB" id="A0A2W5M505"/>
<dbReference type="EMBL" id="QFPO01000007">
    <property type="protein sequence ID" value="PZQ14807.1"/>
    <property type="molecule type" value="Genomic_DNA"/>
</dbReference>
<protein>
    <submittedName>
        <fullName evidence="6">Alpha/beta hydrolase</fullName>
    </submittedName>
</protein>
<dbReference type="Pfam" id="PF08386">
    <property type="entry name" value="Abhydrolase_4"/>
    <property type="match status" value="1"/>
</dbReference>
<dbReference type="InterPro" id="IPR002410">
    <property type="entry name" value="Peptidase_S33"/>
</dbReference>
<reference evidence="6 7" key="1">
    <citation type="submission" date="2017-08" db="EMBL/GenBank/DDBJ databases">
        <title>Infants hospitalized years apart are colonized by the same room-sourced microbial strains.</title>
        <authorList>
            <person name="Brooks B."/>
            <person name="Olm M.R."/>
            <person name="Firek B.A."/>
            <person name="Baker R."/>
            <person name="Thomas B.C."/>
            <person name="Morowitz M.J."/>
            <person name="Banfield J.F."/>
        </authorList>
    </citation>
    <scope>NUCLEOTIDE SEQUENCE [LARGE SCALE GENOMIC DNA]</scope>
    <source>
        <strain evidence="6">S2_005_003_R2_42</strain>
    </source>
</reference>
<gene>
    <name evidence="6" type="ORF">DI564_09915</name>
</gene>
<proteinExistence type="inferred from homology"/>
<evidence type="ECO:0000313" key="6">
    <source>
        <dbReference type="EMBL" id="PZQ14807.1"/>
    </source>
</evidence>
<organism evidence="6 7">
    <name type="scientific">Rhodanobacter denitrificans</name>
    <dbReference type="NCBI Taxonomy" id="666685"/>
    <lineage>
        <taxon>Bacteria</taxon>
        <taxon>Pseudomonadati</taxon>
        <taxon>Pseudomonadota</taxon>
        <taxon>Gammaproteobacteria</taxon>
        <taxon>Lysobacterales</taxon>
        <taxon>Rhodanobacteraceae</taxon>
        <taxon>Rhodanobacter</taxon>
    </lineage>
</organism>
<dbReference type="InterPro" id="IPR000073">
    <property type="entry name" value="AB_hydrolase_1"/>
</dbReference>
<feature type="domain" description="Peptidase S33 tripeptidyl aminopeptidase-like C-terminal" evidence="5">
    <location>
        <begin position="406"/>
        <end position="488"/>
    </location>
</feature>
<dbReference type="GO" id="GO:0006508">
    <property type="term" value="P:proteolysis"/>
    <property type="evidence" value="ECO:0007669"/>
    <property type="project" value="InterPro"/>
</dbReference>
<accession>A0A2W5M505</accession>
<keyword evidence="3 6" id="KW-0378">Hydrolase</keyword>
<dbReference type="InterPro" id="IPR013595">
    <property type="entry name" value="Pept_S33_TAP-like_C"/>
</dbReference>
<evidence type="ECO:0000256" key="1">
    <source>
        <dbReference type="ARBA" id="ARBA00010088"/>
    </source>
</evidence>
<evidence type="ECO:0000256" key="3">
    <source>
        <dbReference type="ARBA" id="ARBA00022801"/>
    </source>
</evidence>
<dbReference type="PANTHER" id="PTHR43248:SF29">
    <property type="entry name" value="TRIPEPTIDYL AMINOPEPTIDASE"/>
    <property type="match status" value="1"/>
</dbReference>
<evidence type="ECO:0000313" key="7">
    <source>
        <dbReference type="Proteomes" id="UP000249046"/>
    </source>
</evidence>
<evidence type="ECO:0000256" key="2">
    <source>
        <dbReference type="ARBA" id="ARBA00022729"/>
    </source>
</evidence>
<dbReference type="PANTHER" id="PTHR43248">
    <property type="entry name" value="2-SUCCINYL-6-HYDROXY-2,4-CYCLOHEXADIENE-1-CARBOXYLATE SYNTHASE"/>
    <property type="match status" value="1"/>
</dbReference>
<dbReference type="Pfam" id="PF00561">
    <property type="entry name" value="Abhydrolase_1"/>
    <property type="match status" value="1"/>
</dbReference>
<dbReference type="SUPFAM" id="SSF53474">
    <property type="entry name" value="alpha/beta-Hydrolases"/>
    <property type="match status" value="1"/>
</dbReference>
<dbReference type="Proteomes" id="UP000249046">
    <property type="component" value="Unassembled WGS sequence"/>
</dbReference>
<evidence type="ECO:0000259" key="4">
    <source>
        <dbReference type="Pfam" id="PF00561"/>
    </source>
</evidence>
<dbReference type="GO" id="GO:0008233">
    <property type="term" value="F:peptidase activity"/>
    <property type="evidence" value="ECO:0007669"/>
    <property type="project" value="InterPro"/>
</dbReference>
<keyword evidence="2" id="KW-0732">Signal</keyword>
<sequence>MKKNLRIAVAVLVAVGVIAYGRFRERPDPNEAPPSTSGRFVVPAGTAGFRLGTLDFSACELPQKRSAATTAAFCAPFEVPENWDAPGGRTIRLNLALLKSAQAADDDFIVFLAGGPGQAAIETWPQIAAAFEPARKRRHVLLLDQRGTGGSHALTCPDGDEADVTAFDLARVEQATRRCLEAVGERADPRYYTTTVAARDLEALRQALGGPKFDLVGVSYGTRMAQQYLKRYPEGVRSVVLDSPVPNALTLGGEFARNLEDSLQAQLGRCSTDPACTKAYGDPYANLLRLRDALRAEPRQVRYPDPVNFQIVERRLDEITLAGLIRMFAYTPETASLIPLSVGRALDGQYGPLMGQVKIMTDSLSELAGNGMQLSVICAEDADRIVPDPSDAGRLLGSMMTDVIKTQCAIWPRGERPADFDEPASGDTPVLILAGEFDPVTPPRYGEQIAGHLGRARLIVAKGQGHSVMGRGCLPKLVGQFMDRLDPAGLDASCADALGPTPLFIDFNGAAP</sequence>
<comment type="similarity">
    <text evidence="1">Belongs to the peptidase S33 family.</text>
</comment>
<dbReference type="InterPro" id="IPR029058">
    <property type="entry name" value="AB_hydrolase_fold"/>
</dbReference>
<dbReference type="PRINTS" id="PR00793">
    <property type="entry name" value="PROAMNOPTASE"/>
</dbReference>